<protein>
    <recommendedName>
        <fullName evidence="4">Ent-kaurene synthase</fullName>
    </recommendedName>
</protein>
<dbReference type="PANTHER" id="PTHR31739:SF25">
    <property type="entry name" value="(E,E)-GERANYLLINALOOL SYNTHASE"/>
    <property type="match status" value="1"/>
</dbReference>
<dbReference type="OrthoDB" id="2343925at2759"/>
<evidence type="ECO:0000313" key="2">
    <source>
        <dbReference type="EMBL" id="PWY69651.1"/>
    </source>
</evidence>
<dbReference type="EMBL" id="MSFK01000041">
    <property type="protein sequence ID" value="PWY69651.1"/>
    <property type="molecule type" value="Genomic_DNA"/>
</dbReference>
<gene>
    <name evidence="2" type="ORF">BO94DRAFT_628480</name>
</gene>
<dbReference type="Gene3D" id="1.50.10.160">
    <property type="match status" value="1"/>
</dbReference>
<accession>A0A317V8M2</accession>
<dbReference type="Gene3D" id="1.50.10.20">
    <property type="match status" value="1"/>
</dbReference>
<reference evidence="2 3" key="1">
    <citation type="submission" date="2016-12" db="EMBL/GenBank/DDBJ databases">
        <title>The genomes of Aspergillus section Nigri reveals drivers in fungal speciation.</title>
        <authorList>
            <consortium name="DOE Joint Genome Institute"/>
            <person name="Vesth T.C."/>
            <person name="Nybo J."/>
            <person name="Theobald S."/>
            <person name="Brandl J."/>
            <person name="Frisvad J.C."/>
            <person name="Nielsen K.F."/>
            <person name="Lyhne E.K."/>
            <person name="Kogle M.E."/>
            <person name="Kuo A."/>
            <person name="Riley R."/>
            <person name="Clum A."/>
            <person name="Nolan M."/>
            <person name="Lipzen A."/>
            <person name="Salamov A."/>
            <person name="Henrissat B."/>
            <person name="Wiebenga A."/>
            <person name="De Vries R.P."/>
            <person name="Grigoriev I.V."/>
            <person name="Mortensen U.H."/>
            <person name="Andersen M.R."/>
            <person name="Baker S.E."/>
        </authorList>
    </citation>
    <scope>NUCLEOTIDE SEQUENCE [LARGE SCALE GENOMIC DNA]</scope>
    <source>
        <strain evidence="2 3">CBS 115572</strain>
    </source>
</reference>
<comment type="similarity">
    <text evidence="1">Belongs to the terpene synthase family.</text>
</comment>
<organism evidence="2 3">
    <name type="scientific">Aspergillus sclerotioniger CBS 115572</name>
    <dbReference type="NCBI Taxonomy" id="1450535"/>
    <lineage>
        <taxon>Eukaryota</taxon>
        <taxon>Fungi</taxon>
        <taxon>Dikarya</taxon>
        <taxon>Ascomycota</taxon>
        <taxon>Pezizomycotina</taxon>
        <taxon>Eurotiomycetes</taxon>
        <taxon>Eurotiomycetidae</taxon>
        <taxon>Eurotiales</taxon>
        <taxon>Aspergillaceae</taxon>
        <taxon>Aspergillus</taxon>
        <taxon>Aspergillus subgen. Circumdati</taxon>
    </lineage>
</organism>
<dbReference type="GO" id="GO:0016102">
    <property type="term" value="P:diterpenoid biosynthetic process"/>
    <property type="evidence" value="ECO:0007669"/>
    <property type="project" value="TreeGrafter"/>
</dbReference>
<keyword evidence="3" id="KW-1185">Reference proteome</keyword>
<dbReference type="GeneID" id="37119629"/>
<dbReference type="SUPFAM" id="SSF48239">
    <property type="entry name" value="Terpenoid cyclases/Protein prenyltransferases"/>
    <property type="match status" value="1"/>
</dbReference>
<proteinExistence type="inferred from homology"/>
<name>A0A317V8M2_9EURO</name>
<comment type="caution">
    <text evidence="2">The sequence shown here is derived from an EMBL/GenBank/DDBJ whole genome shotgun (WGS) entry which is preliminary data.</text>
</comment>
<dbReference type="STRING" id="1450535.A0A317V8M2"/>
<dbReference type="Proteomes" id="UP000246702">
    <property type="component" value="Unassembled WGS sequence"/>
</dbReference>
<evidence type="ECO:0000256" key="1">
    <source>
        <dbReference type="ARBA" id="ARBA00006333"/>
    </source>
</evidence>
<sequence length="563" mass="62997">MQLEGNSVRQLARSLLERLVDAHDPRYGFGTMTCAIYDTAWLSMIPRTEQGLTEWLFPKCFFFLLDKQQPDGGWEATASPIDGILNTAAGLLSLCKHRETLYQISMSEHDLNERISLGRKALLALLREWEIYETLHVGFEILVPALLDSLEAYDMEFQFRGREALYNIRDVKLSMIDLQSLEDRTKPSHSILHCLEALYGHINFDKLAHHKVCGSLMASPSATAAYLIHTSSWDGESEAYLRHVLEHGEGRGDGSVPSAFPSTIFELTWVLSTLAAAGLSEIQLRGEALTRALNMIKDEFHAQLGLMGFAPQIQPDADDTAKGITCLNMLGVPASASGLVKSFGQGKWFKTYSEERNSSISTNCNALVALLSDNIHIQFYSPVIAKVTRHLCETWFQSISIQDKWNISSYYTIMLLAQALSRVSERWRCGELSSPDDHELYEEQAPLVLFQILIHILQGQDTGGSWDGSMEVTAYSILAIEAFKGTAHAQLLDKQIHDALRGGRSFLVRRFRVQQHPEMLWIEKVTYGSSAISEAYVLAALHSSSMVYYRATTPEPPQLGAMP</sequence>
<dbReference type="GO" id="GO:0010333">
    <property type="term" value="F:terpene synthase activity"/>
    <property type="evidence" value="ECO:0007669"/>
    <property type="project" value="InterPro"/>
</dbReference>
<evidence type="ECO:0000313" key="3">
    <source>
        <dbReference type="Proteomes" id="UP000246702"/>
    </source>
</evidence>
<dbReference type="RefSeq" id="XP_025462479.1">
    <property type="nucleotide sequence ID" value="XM_025617486.1"/>
</dbReference>
<dbReference type="GO" id="GO:0000287">
    <property type="term" value="F:magnesium ion binding"/>
    <property type="evidence" value="ECO:0007669"/>
    <property type="project" value="TreeGrafter"/>
</dbReference>
<dbReference type="PANTHER" id="PTHR31739">
    <property type="entry name" value="ENT-COPALYL DIPHOSPHATE SYNTHASE, CHLOROPLASTIC"/>
    <property type="match status" value="1"/>
</dbReference>
<dbReference type="AlphaFoldDB" id="A0A317V8M2"/>
<dbReference type="InterPro" id="IPR008930">
    <property type="entry name" value="Terpenoid_cyclase/PrenylTrfase"/>
</dbReference>
<dbReference type="InterPro" id="IPR050148">
    <property type="entry name" value="Terpene_synthase-like"/>
</dbReference>
<evidence type="ECO:0008006" key="4">
    <source>
        <dbReference type="Google" id="ProtNLM"/>
    </source>
</evidence>